<keyword evidence="1" id="KW-1133">Transmembrane helix</keyword>
<reference evidence="3 4" key="1">
    <citation type="journal article" date="2010" name="Cell">
        <title>The genome of Naegleria gruberi illuminates early eukaryotic versatility.</title>
        <authorList>
            <person name="Fritz-Laylin L.K."/>
            <person name="Prochnik S.E."/>
            <person name="Ginger M.L."/>
            <person name="Dacks J.B."/>
            <person name="Carpenter M.L."/>
            <person name="Field M.C."/>
            <person name="Kuo A."/>
            <person name="Paredez A."/>
            <person name="Chapman J."/>
            <person name="Pham J."/>
            <person name="Shu S."/>
            <person name="Neupane R."/>
            <person name="Cipriano M."/>
            <person name="Mancuso J."/>
            <person name="Tu H."/>
            <person name="Salamov A."/>
            <person name="Lindquist E."/>
            <person name="Shapiro H."/>
            <person name="Lucas S."/>
            <person name="Grigoriev I.V."/>
            <person name="Cande W.Z."/>
            <person name="Fulton C."/>
            <person name="Rokhsar D.S."/>
            <person name="Dawson S.C."/>
        </authorList>
    </citation>
    <scope>NUCLEOTIDE SEQUENCE [LARGE SCALE GENOMIC DNA]</scope>
    <source>
        <strain evidence="3 4">NEG-M</strain>
    </source>
</reference>
<dbReference type="EMBL" id="GG738873">
    <property type="protein sequence ID" value="EFC43476.1"/>
    <property type="molecule type" value="Genomic_DNA"/>
</dbReference>
<dbReference type="PROSITE" id="PS50132">
    <property type="entry name" value="RGS"/>
    <property type="match status" value="1"/>
</dbReference>
<dbReference type="Proteomes" id="UP000006671">
    <property type="component" value="Unassembled WGS sequence"/>
</dbReference>
<sequence>MSELWTSVSSEFYKAKMVNFYVFVRGYGQRFHILEDFDIIITSRNLFLEKFRYYQKGSGKRTEKGHLFETSDFEFINVHPFSVYQVDEAATGLNLSVIVAKPSCESSTLLSFDYEPSLFNSWQIMNLTEGKMICDYDMECLKRYNKIEFKLISMVNQQIIRNEISSVYGLTSNSSISQLESLYLPPSCHNCQNEYCADLIFNDFEYWLIPQTLIVIIHFLFLFCTGALKQPSVKRRLFTPYLPITILYIELAISDLFWPICNQLLTSIGIIVNFCILVHLFTYLRLYYLRNLYGVFSLSKNINSKLSGLGGIIPGMLVTLILPFFLSFLVSVPYIAIYFMVNLALNLVFNIILGISLGVACIIGFIVILIDLVLNRKKWKEKGLRYMLFFDDPFLIRIDMTLLTINLIFIILIASVGAVYRHASYFFRVMVFMIFCLVSGGSCVIKLLVEKMRGNSRDHQGEEDVIDTYLKHDDFKMLFREYCVKELSLENFNFYIMLIDLKAKANRRLTTEMMDTIQKEYLSSSAMFELNISSQCRQSFFLLRKNLEKQIANLELSSNKDMASDSGESPCLRIHDLILLFEYEVLTNLKDTFSRMEKTSEFRTWLHTLKIQKQNNIC</sequence>
<protein>
    <submittedName>
        <fullName evidence="3">Predicted protein</fullName>
    </submittedName>
</protein>
<feature type="transmembrane region" description="Helical" evidence="1">
    <location>
        <begin position="394"/>
        <end position="419"/>
    </location>
</feature>
<feature type="domain" description="RGS" evidence="2">
    <location>
        <begin position="465"/>
        <end position="526"/>
    </location>
</feature>
<dbReference type="InterPro" id="IPR016137">
    <property type="entry name" value="RGS"/>
</dbReference>
<dbReference type="AlphaFoldDB" id="D2VIA2"/>
<evidence type="ECO:0000259" key="2">
    <source>
        <dbReference type="PROSITE" id="PS50132"/>
    </source>
</evidence>
<evidence type="ECO:0000313" key="3">
    <source>
        <dbReference type="EMBL" id="EFC43476.1"/>
    </source>
</evidence>
<accession>D2VIA2</accession>
<feature type="transmembrane region" description="Helical" evidence="1">
    <location>
        <begin position="347"/>
        <end position="374"/>
    </location>
</feature>
<feature type="transmembrane region" description="Helical" evidence="1">
    <location>
        <begin position="206"/>
        <end position="228"/>
    </location>
</feature>
<evidence type="ECO:0000313" key="4">
    <source>
        <dbReference type="Proteomes" id="UP000006671"/>
    </source>
</evidence>
<dbReference type="InParanoid" id="D2VIA2"/>
<organism evidence="4">
    <name type="scientific">Naegleria gruberi</name>
    <name type="common">Amoeba</name>
    <dbReference type="NCBI Taxonomy" id="5762"/>
    <lineage>
        <taxon>Eukaryota</taxon>
        <taxon>Discoba</taxon>
        <taxon>Heterolobosea</taxon>
        <taxon>Tetramitia</taxon>
        <taxon>Eutetramitia</taxon>
        <taxon>Vahlkampfiidae</taxon>
        <taxon>Naegleria</taxon>
    </lineage>
</organism>
<dbReference type="RefSeq" id="XP_002676220.1">
    <property type="nucleotide sequence ID" value="XM_002676174.1"/>
</dbReference>
<feature type="transmembrane region" description="Helical" evidence="1">
    <location>
        <begin position="425"/>
        <end position="449"/>
    </location>
</feature>
<dbReference type="Pfam" id="PF00615">
    <property type="entry name" value="RGS"/>
    <property type="match status" value="1"/>
</dbReference>
<keyword evidence="1" id="KW-0472">Membrane</keyword>
<dbReference type="InterPro" id="IPR044926">
    <property type="entry name" value="RGS_subdomain_2"/>
</dbReference>
<evidence type="ECO:0000256" key="1">
    <source>
        <dbReference type="SAM" id="Phobius"/>
    </source>
</evidence>
<dbReference type="KEGG" id="ngr:NAEGRDRAFT_68613"/>
<feature type="transmembrane region" description="Helical" evidence="1">
    <location>
        <begin position="309"/>
        <end position="341"/>
    </location>
</feature>
<dbReference type="SUPFAM" id="SSF48097">
    <property type="entry name" value="Regulator of G-protein signaling, RGS"/>
    <property type="match status" value="1"/>
</dbReference>
<proteinExistence type="predicted"/>
<dbReference type="GeneID" id="8853132"/>
<dbReference type="VEuPathDB" id="AmoebaDB:NAEGRDRAFT_68613"/>
<dbReference type="Gene3D" id="1.10.167.10">
    <property type="entry name" value="Regulator of G-protein Signalling 4, domain 2"/>
    <property type="match status" value="1"/>
</dbReference>
<gene>
    <name evidence="3" type="ORF">NAEGRDRAFT_68613</name>
</gene>
<keyword evidence="1" id="KW-0812">Transmembrane</keyword>
<feature type="transmembrane region" description="Helical" evidence="1">
    <location>
        <begin position="240"/>
        <end position="258"/>
    </location>
</feature>
<dbReference type="InterPro" id="IPR036305">
    <property type="entry name" value="RGS_sf"/>
</dbReference>
<feature type="transmembrane region" description="Helical" evidence="1">
    <location>
        <begin position="264"/>
        <end position="288"/>
    </location>
</feature>
<name>D2VIA2_NAEGR</name>
<keyword evidence="4" id="KW-1185">Reference proteome</keyword>